<evidence type="ECO:0000313" key="1">
    <source>
        <dbReference type="EMBL" id="KAJ9125869.1"/>
    </source>
</evidence>
<name>A0ACC2XQX3_9TREE</name>
<gene>
    <name evidence="1" type="ORF">QFC24_002653</name>
</gene>
<reference evidence="1" key="1">
    <citation type="submission" date="2023-04" db="EMBL/GenBank/DDBJ databases">
        <title>Draft Genome sequencing of Naganishia species isolated from polar environments using Oxford Nanopore Technology.</title>
        <authorList>
            <person name="Leo P."/>
            <person name="Venkateswaran K."/>
        </authorList>
    </citation>
    <scope>NUCLEOTIDE SEQUENCE</scope>
    <source>
        <strain evidence="1">DBVPG 5303</strain>
    </source>
</reference>
<dbReference type="Proteomes" id="UP001234202">
    <property type="component" value="Unassembled WGS sequence"/>
</dbReference>
<dbReference type="EMBL" id="JASBWV010000007">
    <property type="protein sequence ID" value="KAJ9125869.1"/>
    <property type="molecule type" value="Genomic_DNA"/>
</dbReference>
<proteinExistence type="predicted"/>
<comment type="caution">
    <text evidence="1">The sequence shown here is derived from an EMBL/GenBank/DDBJ whole genome shotgun (WGS) entry which is preliminary data.</text>
</comment>
<protein>
    <submittedName>
        <fullName evidence="1">Uncharacterized protein</fullName>
    </submittedName>
</protein>
<accession>A0ACC2XQX3</accession>
<sequence length="502" mass="51501">MSASTENTASAAPAVEAPSSPAGNNDNTVQTSTSEVSSGPVHDSADHQHHHHNNNDDSTAGEAKSHPVDLTAGGEDGHGTITLRALISTKEAGIIIGKAGETVAKLRDQTKVKAGVSKVVSGVQDRVLSITGTVDQIAEAYGEVARLLLNTPLSDPTHLPSNGFCSLRLLISHNLMGTIIGRQGSKIKQIQDASGCRMVASKEMLPQSTERVVEIQGNVEAIKHALRQVAECVLEDWERAQGTVPYHPGAAGDQGVLAGGLGAQTVTGPTGGIRRTSLATGPFGLGERRQSRAAPMPGGDRRKSEGGAALLANGVANLNINPFAAPPPVPMSGGAAPFAPGYHPVLSAASATFPLDPLSPATSSTFTPHTGSSLGNHGSSPLANNNNTSPNGNSNGSSTSANLKTQNISIPSDMVGCIIGRAGSKITEIRRLSGSRISIAKNPHDESGERMFTIVGSVEANEKALYLLYSQLEIEKQRRVSAGGVAGGAPGSPGQGGYEHGA</sequence>
<evidence type="ECO:0000313" key="2">
    <source>
        <dbReference type="Proteomes" id="UP001234202"/>
    </source>
</evidence>
<keyword evidence="2" id="KW-1185">Reference proteome</keyword>
<organism evidence="1 2">
    <name type="scientific">Naganishia onofrii</name>
    <dbReference type="NCBI Taxonomy" id="1851511"/>
    <lineage>
        <taxon>Eukaryota</taxon>
        <taxon>Fungi</taxon>
        <taxon>Dikarya</taxon>
        <taxon>Basidiomycota</taxon>
        <taxon>Agaricomycotina</taxon>
        <taxon>Tremellomycetes</taxon>
        <taxon>Filobasidiales</taxon>
        <taxon>Filobasidiaceae</taxon>
        <taxon>Naganishia</taxon>
    </lineage>
</organism>